<reference evidence="2 3" key="1">
    <citation type="journal article" date="2019" name="Int. J. Syst. Evol. Microbiol.">
        <title>The Global Catalogue of Microorganisms (GCM) 10K type strain sequencing project: providing services to taxonomists for standard genome sequencing and annotation.</title>
        <authorList>
            <consortium name="The Broad Institute Genomics Platform"/>
            <consortium name="The Broad Institute Genome Sequencing Center for Infectious Disease"/>
            <person name="Wu L."/>
            <person name="Ma J."/>
        </authorList>
    </citation>
    <scope>NUCLEOTIDE SEQUENCE [LARGE SCALE GENOMIC DNA]</scope>
    <source>
        <strain evidence="2 3">JCM 4087</strain>
    </source>
</reference>
<protein>
    <recommendedName>
        <fullName evidence="4">Integral membrane protein</fullName>
    </recommendedName>
</protein>
<evidence type="ECO:0000313" key="2">
    <source>
        <dbReference type="EMBL" id="GAA2915775.1"/>
    </source>
</evidence>
<evidence type="ECO:0000256" key="1">
    <source>
        <dbReference type="SAM" id="Phobius"/>
    </source>
</evidence>
<sequence length="91" mass="9921">MRAAPGPPVNSYERDHEAVRRLLVSCRPAVPPGLAARAAGRGRRLLRVRRTLRALGWALLAAAVVAFCVWAALTEPWAVHPHDTAPPLEGW</sequence>
<name>A0ABN3WJE1_STRTU</name>
<dbReference type="EMBL" id="BAAAXZ010000034">
    <property type="protein sequence ID" value="GAA2915775.1"/>
    <property type="molecule type" value="Genomic_DNA"/>
</dbReference>
<keyword evidence="3" id="KW-1185">Reference proteome</keyword>
<feature type="transmembrane region" description="Helical" evidence="1">
    <location>
        <begin position="54"/>
        <end position="73"/>
    </location>
</feature>
<gene>
    <name evidence="2" type="ORF">GCM10020221_09490</name>
</gene>
<evidence type="ECO:0008006" key="4">
    <source>
        <dbReference type="Google" id="ProtNLM"/>
    </source>
</evidence>
<evidence type="ECO:0000313" key="3">
    <source>
        <dbReference type="Proteomes" id="UP001501102"/>
    </source>
</evidence>
<accession>A0ABN3WJE1</accession>
<organism evidence="2 3">
    <name type="scientific">Streptomyces thioluteus</name>
    <dbReference type="NCBI Taxonomy" id="66431"/>
    <lineage>
        <taxon>Bacteria</taxon>
        <taxon>Bacillati</taxon>
        <taxon>Actinomycetota</taxon>
        <taxon>Actinomycetes</taxon>
        <taxon>Kitasatosporales</taxon>
        <taxon>Streptomycetaceae</taxon>
        <taxon>Streptomyces</taxon>
    </lineage>
</organism>
<keyword evidence="1" id="KW-0472">Membrane</keyword>
<comment type="caution">
    <text evidence="2">The sequence shown here is derived from an EMBL/GenBank/DDBJ whole genome shotgun (WGS) entry which is preliminary data.</text>
</comment>
<keyword evidence="1" id="KW-1133">Transmembrane helix</keyword>
<keyword evidence="1" id="KW-0812">Transmembrane</keyword>
<dbReference type="Proteomes" id="UP001501102">
    <property type="component" value="Unassembled WGS sequence"/>
</dbReference>
<proteinExistence type="predicted"/>